<name>A0ABS4GXE9_9BACL</name>
<keyword evidence="1" id="KW-1133">Transmembrane helix</keyword>
<evidence type="ECO:0000313" key="2">
    <source>
        <dbReference type="EMBL" id="MBP1934955.1"/>
    </source>
</evidence>
<gene>
    <name evidence="2" type="ORF">J2Z37_004975</name>
</gene>
<proteinExistence type="predicted"/>
<keyword evidence="1" id="KW-0472">Membrane</keyword>
<keyword evidence="1" id="KW-0812">Transmembrane</keyword>
<feature type="transmembrane region" description="Helical" evidence="1">
    <location>
        <begin position="18"/>
        <end position="34"/>
    </location>
</feature>
<sequence>MIKQIEYFSSLKRFEYDLITQMLFSLSFCFVFLRDKKKFSVFIHTCIFASAIASVTDLLMIPYPLVGFIQAKPHMTEYGKSLQTILEMMHEWGEAHLQRKTEMLLSKGTDNQNNKND</sequence>
<protein>
    <submittedName>
        <fullName evidence="2">Uncharacterized protein</fullName>
    </submittedName>
</protein>
<dbReference type="Proteomes" id="UP001519343">
    <property type="component" value="Unassembled WGS sequence"/>
</dbReference>
<dbReference type="EMBL" id="JAGGKT010000033">
    <property type="protein sequence ID" value="MBP1934955.1"/>
    <property type="molecule type" value="Genomic_DNA"/>
</dbReference>
<feature type="transmembrane region" description="Helical" evidence="1">
    <location>
        <begin position="41"/>
        <end position="65"/>
    </location>
</feature>
<comment type="caution">
    <text evidence="2">The sequence shown here is derived from an EMBL/GenBank/DDBJ whole genome shotgun (WGS) entry which is preliminary data.</text>
</comment>
<accession>A0ABS4GXE9</accession>
<evidence type="ECO:0000256" key="1">
    <source>
        <dbReference type="SAM" id="Phobius"/>
    </source>
</evidence>
<evidence type="ECO:0000313" key="3">
    <source>
        <dbReference type="Proteomes" id="UP001519343"/>
    </source>
</evidence>
<dbReference type="RefSeq" id="WP_209812926.1">
    <property type="nucleotide sequence ID" value="NZ_JAGGKT010000033.1"/>
</dbReference>
<organism evidence="2 3">
    <name type="scientific">Ammoniphilus resinae</name>
    <dbReference type="NCBI Taxonomy" id="861532"/>
    <lineage>
        <taxon>Bacteria</taxon>
        <taxon>Bacillati</taxon>
        <taxon>Bacillota</taxon>
        <taxon>Bacilli</taxon>
        <taxon>Bacillales</taxon>
        <taxon>Paenibacillaceae</taxon>
        <taxon>Aneurinibacillus group</taxon>
        <taxon>Ammoniphilus</taxon>
    </lineage>
</organism>
<keyword evidence="3" id="KW-1185">Reference proteome</keyword>
<reference evidence="2 3" key="1">
    <citation type="submission" date="2021-03" db="EMBL/GenBank/DDBJ databases">
        <title>Genomic Encyclopedia of Type Strains, Phase IV (KMG-IV): sequencing the most valuable type-strain genomes for metagenomic binning, comparative biology and taxonomic classification.</title>
        <authorList>
            <person name="Goeker M."/>
        </authorList>
    </citation>
    <scope>NUCLEOTIDE SEQUENCE [LARGE SCALE GENOMIC DNA]</scope>
    <source>
        <strain evidence="2 3">DSM 24738</strain>
    </source>
</reference>